<proteinExistence type="predicted"/>
<evidence type="ECO:0000256" key="1">
    <source>
        <dbReference type="SAM" id="Phobius"/>
    </source>
</evidence>
<dbReference type="EMBL" id="LT882695">
    <property type="protein sequence ID" value="SMY30520.1"/>
    <property type="molecule type" value="Genomic_DNA"/>
</dbReference>
<keyword evidence="1" id="KW-0812">Transmembrane</keyword>
<evidence type="ECO:0000313" key="3">
    <source>
        <dbReference type="Proteomes" id="UP000215453"/>
    </source>
</evidence>
<feature type="transmembrane region" description="Helical" evidence="1">
    <location>
        <begin position="21"/>
        <end position="41"/>
    </location>
</feature>
<name>A0A1Y6M407_ZYMTR</name>
<reference evidence="2 3" key="1">
    <citation type="submission" date="2016-10" db="EMBL/GenBank/DDBJ databases">
        <authorList>
            <person name="Varghese N."/>
        </authorList>
    </citation>
    <scope>NUCLEOTIDE SEQUENCE [LARGE SCALE GENOMIC DNA]</scope>
</reference>
<dbReference type="Proteomes" id="UP000215453">
    <property type="component" value="Chromosome 20"/>
</dbReference>
<protein>
    <submittedName>
        <fullName evidence="2">Uncharacterized protein</fullName>
    </submittedName>
</protein>
<accession>A0A1Y6M407</accession>
<evidence type="ECO:0000313" key="2">
    <source>
        <dbReference type="EMBL" id="SMY30520.1"/>
    </source>
</evidence>
<keyword evidence="1" id="KW-1133">Transmembrane helix</keyword>
<keyword evidence="1" id="KW-0472">Membrane</keyword>
<dbReference type="AlphaFoldDB" id="A0A1Y6M407"/>
<sequence>MAPKKAVGRPKSQQGQLIKNYWAIMCLVGIAIQLALLWVAYSVKATLGDFGNSRSLRRASPCVFGGCEICRYDLQEMDMEERVVGVA</sequence>
<organism evidence="2 3">
    <name type="scientific">Zymoseptoria tritici ST99CH_1A5</name>
    <dbReference type="NCBI Taxonomy" id="1276529"/>
    <lineage>
        <taxon>Eukaryota</taxon>
        <taxon>Fungi</taxon>
        <taxon>Dikarya</taxon>
        <taxon>Ascomycota</taxon>
        <taxon>Pezizomycotina</taxon>
        <taxon>Dothideomycetes</taxon>
        <taxon>Dothideomycetidae</taxon>
        <taxon>Mycosphaerellales</taxon>
        <taxon>Mycosphaerellaceae</taxon>
        <taxon>Zymoseptoria</taxon>
    </lineage>
</organism>
<gene>
    <name evidence="2" type="ORF">ZT1A5_G11974</name>
</gene>